<organism evidence="3 4">
    <name type="scientific">Diaporthe vaccinii</name>
    <dbReference type="NCBI Taxonomy" id="105482"/>
    <lineage>
        <taxon>Eukaryota</taxon>
        <taxon>Fungi</taxon>
        <taxon>Dikarya</taxon>
        <taxon>Ascomycota</taxon>
        <taxon>Pezizomycotina</taxon>
        <taxon>Sordariomycetes</taxon>
        <taxon>Sordariomycetidae</taxon>
        <taxon>Diaporthales</taxon>
        <taxon>Diaporthaceae</taxon>
        <taxon>Diaporthe</taxon>
        <taxon>Diaporthe eres species complex</taxon>
    </lineage>
</organism>
<dbReference type="SUPFAM" id="SSF51905">
    <property type="entry name" value="FAD/NAD(P)-binding domain"/>
    <property type="match status" value="1"/>
</dbReference>
<evidence type="ECO:0000313" key="3">
    <source>
        <dbReference type="EMBL" id="KAL2283141.1"/>
    </source>
</evidence>
<feature type="compositionally biased region" description="Basic and acidic residues" evidence="1">
    <location>
        <begin position="124"/>
        <end position="141"/>
    </location>
</feature>
<name>A0ABR4EL35_9PEZI</name>
<evidence type="ECO:0000256" key="1">
    <source>
        <dbReference type="SAM" id="MobiDB-lite"/>
    </source>
</evidence>
<dbReference type="PANTHER" id="PTHR10742:SF382">
    <property type="entry name" value="AMINE OXIDASE DOMAIN-CONTAINING PROTEIN"/>
    <property type="match status" value="1"/>
</dbReference>
<feature type="domain" description="Amine oxidase" evidence="2">
    <location>
        <begin position="193"/>
        <end position="675"/>
    </location>
</feature>
<dbReference type="SUPFAM" id="SSF54373">
    <property type="entry name" value="FAD-linked reductases, C-terminal domain"/>
    <property type="match status" value="1"/>
</dbReference>
<dbReference type="Gene3D" id="1.20.1440.240">
    <property type="match status" value="1"/>
</dbReference>
<gene>
    <name evidence="3" type="ORF">FJTKL_10044</name>
</gene>
<dbReference type="PANTHER" id="PTHR10742">
    <property type="entry name" value="FLAVIN MONOAMINE OXIDASE"/>
    <property type="match status" value="1"/>
</dbReference>
<dbReference type="Pfam" id="PF01593">
    <property type="entry name" value="Amino_oxidase"/>
    <property type="match status" value="1"/>
</dbReference>
<protein>
    <recommendedName>
        <fullName evidence="2">Amine oxidase domain-containing protein</fullName>
    </recommendedName>
</protein>
<dbReference type="InterPro" id="IPR036188">
    <property type="entry name" value="FAD/NAD-bd_sf"/>
</dbReference>
<proteinExistence type="predicted"/>
<comment type="caution">
    <text evidence="3">The sequence shown here is derived from an EMBL/GenBank/DDBJ whole genome shotgun (WGS) entry which is preliminary data.</text>
</comment>
<accession>A0ABR4EL35</accession>
<dbReference type="InterPro" id="IPR050281">
    <property type="entry name" value="Flavin_monoamine_oxidase"/>
</dbReference>
<sequence>MLPEAGLAVLALAQNVYTASISPHPVRLETRTELNSRAANIHVSYDRVVEGLIEFTYGSCLDKKQTDSHHVIARHNPSGASHRLVWVIPEDTFAGGCISAWDDTGSLVGRSETQQLASQRSRKRGLEEFHKRSAMKKRDGDGGSPAIPMNNDTGIDVWGPWFDGVELLQAKNHSYVDVEKAKSKHIAIVGAGMSGLMTFLSLRQAGFKNLEIIEASERLGGRVHTAYLSGGPFDYSYQEMGPMRFPLTWTSSANETYNITDHHLVFDLAAEMNELNNHAANWSVDFIPWYQLNPNGLYYHDGIKLENGLPPTIAQVAADPSLSIVRENLPSTQALQDHIDSITTDEEFYAEMATNMFAAHKEFLEIGLDGLPGDQWSEFAYMVNYLRASLNDTDVVSDGNFGVSFWDELYDGLYFSAATWATIDGGLNRLPASFHPLVDNYTTMGRKIERVGWDAENQQVSLQWRDNYTDTEFQSSAYDYTVVAVPFSVVKNWRLPSLMSTTMTNAIKHMPYEQACKVALEFETRFWEHLDNPIIGSCSTDTDIPGIGSVCYPSYNINGTGPASMLGSYISGGQWGERWVSASDEEHVQYVLQAMAEIHGDVVNEQYTGNYDRRCWSLDPLESGSWASPLIGQHELYLPEYFKTHNNMIFVGEHTSYTHAWIASALESGIRGSVQLMLELGLVDEAKATVEKWMARWIEVVSIVLPLKEFELRLLI</sequence>
<dbReference type="Proteomes" id="UP001600888">
    <property type="component" value="Unassembled WGS sequence"/>
</dbReference>
<evidence type="ECO:0000259" key="2">
    <source>
        <dbReference type="Pfam" id="PF01593"/>
    </source>
</evidence>
<dbReference type="EMBL" id="JBAWTH010000044">
    <property type="protein sequence ID" value="KAL2283141.1"/>
    <property type="molecule type" value="Genomic_DNA"/>
</dbReference>
<keyword evidence="4" id="KW-1185">Reference proteome</keyword>
<dbReference type="InterPro" id="IPR002937">
    <property type="entry name" value="Amino_oxidase"/>
</dbReference>
<dbReference type="Gene3D" id="3.50.50.60">
    <property type="entry name" value="FAD/NAD(P)-binding domain"/>
    <property type="match status" value="1"/>
</dbReference>
<evidence type="ECO:0000313" key="4">
    <source>
        <dbReference type="Proteomes" id="UP001600888"/>
    </source>
</evidence>
<reference evidence="3 4" key="1">
    <citation type="submission" date="2024-03" db="EMBL/GenBank/DDBJ databases">
        <title>A high-quality draft genome sequence of Diaporthe vaccinii, a causative agent of upright dieback and viscid rot disease in cranberry plants.</title>
        <authorList>
            <person name="Sarrasin M."/>
            <person name="Lang B.F."/>
            <person name="Burger G."/>
        </authorList>
    </citation>
    <scope>NUCLEOTIDE SEQUENCE [LARGE SCALE GENOMIC DNA]</scope>
    <source>
        <strain evidence="3 4">IS7</strain>
    </source>
</reference>
<feature type="region of interest" description="Disordered" evidence="1">
    <location>
        <begin position="112"/>
        <end position="146"/>
    </location>
</feature>
<dbReference type="Gene3D" id="3.90.660.10">
    <property type="match status" value="1"/>
</dbReference>